<dbReference type="EMBL" id="BEZZ01067531">
    <property type="protein sequence ID" value="GCC41536.1"/>
    <property type="molecule type" value="Genomic_DNA"/>
</dbReference>
<feature type="non-terminal residue" evidence="1">
    <location>
        <position position="34"/>
    </location>
</feature>
<dbReference type="Proteomes" id="UP000287033">
    <property type="component" value="Unassembled WGS sequence"/>
</dbReference>
<protein>
    <submittedName>
        <fullName evidence="1">Uncharacterized protein</fullName>
    </submittedName>
</protein>
<organism evidence="1 2">
    <name type="scientific">Chiloscyllium punctatum</name>
    <name type="common">Brownbanded bambooshark</name>
    <name type="synonym">Hemiscyllium punctatum</name>
    <dbReference type="NCBI Taxonomy" id="137246"/>
    <lineage>
        <taxon>Eukaryota</taxon>
        <taxon>Metazoa</taxon>
        <taxon>Chordata</taxon>
        <taxon>Craniata</taxon>
        <taxon>Vertebrata</taxon>
        <taxon>Chondrichthyes</taxon>
        <taxon>Elasmobranchii</taxon>
        <taxon>Galeomorphii</taxon>
        <taxon>Galeoidea</taxon>
        <taxon>Orectolobiformes</taxon>
        <taxon>Hemiscylliidae</taxon>
        <taxon>Chiloscyllium</taxon>
    </lineage>
</organism>
<evidence type="ECO:0000313" key="2">
    <source>
        <dbReference type="Proteomes" id="UP000287033"/>
    </source>
</evidence>
<proteinExistence type="predicted"/>
<name>A0A401TFZ3_CHIPU</name>
<sequence>MHCSRAGGVQGGHVVLRFAGKLGTRGTPFHAHNK</sequence>
<keyword evidence="2" id="KW-1185">Reference proteome</keyword>
<accession>A0A401TFZ3</accession>
<reference evidence="1 2" key="1">
    <citation type="journal article" date="2018" name="Nat. Ecol. Evol.">
        <title>Shark genomes provide insights into elasmobranch evolution and the origin of vertebrates.</title>
        <authorList>
            <person name="Hara Y"/>
            <person name="Yamaguchi K"/>
            <person name="Onimaru K"/>
            <person name="Kadota M"/>
            <person name="Koyanagi M"/>
            <person name="Keeley SD"/>
            <person name="Tatsumi K"/>
            <person name="Tanaka K"/>
            <person name="Motone F"/>
            <person name="Kageyama Y"/>
            <person name="Nozu R"/>
            <person name="Adachi N"/>
            <person name="Nishimura O"/>
            <person name="Nakagawa R"/>
            <person name="Tanegashima C"/>
            <person name="Kiyatake I"/>
            <person name="Matsumoto R"/>
            <person name="Murakumo K"/>
            <person name="Nishida K"/>
            <person name="Terakita A"/>
            <person name="Kuratani S"/>
            <person name="Sato K"/>
            <person name="Hyodo S Kuraku.S."/>
        </authorList>
    </citation>
    <scope>NUCLEOTIDE SEQUENCE [LARGE SCALE GENOMIC DNA]</scope>
</reference>
<evidence type="ECO:0000313" key="1">
    <source>
        <dbReference type="EMBL" id="GCC41536.1"/>
    </source>
</evidence>
<dbReference type="AlphaFoldDB" id="A0A401TFZ3"/>
<gene>
    <name evidence="1" type="ORF">chiPu_0025874</name>
</gene>
<comment type="caution">
    <text evidence="1">The sequence shown here is derived from an EMBL/GenBank/DDBJ whole genome shotgun (WGS) entry which is preliminary data.</text>
</comment>